<evidence type="ECO:0000256" key="4">
    <source>
        <dbReference type="ARBA" id="ARBA00022970"/>
    </source>
</evidence>
<dbReference type="Pfam" id="PF02487">
    <property type="entry name" value="CLN3"/>
    <property type="match status" value="1"/>
</dbReference>
<organism evidence="9 10">
    <name type="scientific">Metarhizium robertsii</name>
    <dbReference type="NCBI Taxonomy" id="568076"/>
    <lineage>
        <taxon>Eukaryota</taxon>
        <taxon>Fungi</taxon>
        <taxon>Dikarya</taxon>
        <taxon>Ascomycota</taxon>
        <taxon>Pezizomycotina</taxon>
        <taxon>Sordariomycetes</taxon>
        <taxon>Hypocreomycetidae</taxon>
        <taxon>Hypocreales</taxon>
        <taxon>Clavicipitaceae</taxon>
        <taxon>Metarhizium</taxon>
    </lineage>
</organism>
<feature type="transmembrane region" description="Helical" evidence="7">
    <location>
        <begin position="239"/>
        <end position="263"/>
    </location>
</feature>
<keyword evidence="6 7" id="KW-0472">Membrane</keyword>
<name>A0A0A1UQC4_9HYPO</name>
<feature type="transmembrane region" description="Helical" evidence="7">
    <location>
        <begin position="310"/>
        <end position="333"/>
    </location>
</feature>
<dbReference type="InterPro" id="IPR003492">
    <property type="entry name" value="Battenin_disease_Cln3"/>
</dbReference>
<evidence type="ECO:0000313" key="9">
    <source>
        <dbReference type="EMBL" id="EXU97097.1"/>
    </source>
</evidence>
<comment type="subcellular location">
    <subcellularLocation>
        <location evidence="1">Endomembrane system</location>
        <topology evidence="1">Multi-pass membrane protein</topology>
    </subcellularLocation>
    <subcellularLocation>
        <location evidence="7">Vacuole membrane</location>
        <topology evidence="7">Multi-pass membrane protein</topology>
    </subcellularLocation>
</comment>
<dbReference type="OrthoDB" id="4849469at2759"/>
<feature type="transmembrane region" description="Helical" evidence="7">
    <location>
        <begin position="175"/>
        <end position="193"/>
    </location>
</feature>
<feature type="transmembrane region" description="Helical" evidence="7">
    <location>
        <begin position="69"/>
        <end position="96"/>
    </location>
</feature>
<evidence type="ECO:0000256" key="8">
    <source>
        <dbReference type="SAM" id="MobiDB-lite"/>
    </source>
</evidence>
<keyword evidence="3 7" id="KW-0812">Transmembrane</keyword>
<comment type="similarity">
    <text evidence="7">Belongs to the battenin family.</text>
</comment>
<dbReference type="PRINTS" id="PR01315">
    <property type="entry name" value="BATTENIN"/>
</dbReference>
<keyword evidence="5 7" id="KW-1133">Transmembrane helix</keyword>
<evidence type="ECO:0000256" key="6">
    <source>
        <dbReference type="ARBA" id="ARBA00023136"/>
    </source>
</evidence>
<dbReference type="EMBL" id="JELW01000041">
    <property type="protein sequence ID" value="EXU97097.1"/>
    <property type="molecule type" value="Genomic_DNA"/>
</dbReference>
<reference evidence="9 10" key="1">
    <citation type="submission" date="2014-02" db="EMBL/GenBank/DDBJ databases">
        <title>The genome sequence of the entomopathogenic fungus Metarhizium robertsii ARSEF 2575.</title>
        <authorList>
            <person name="Giuliano Garisto Donzelli B."/>
            <person name="Roe B.A."/>
            <person name="Macmil S.L."/>
            <person name="Krasnoff S.B."/>
            <person name="Gibson D.M."/>
        </authorList>
    </citation>
    <scope>NUCLEOTIDE SEQUENCE [LARGE SCALE GENOMIC DNA]</scope>
    <source>
        <strain evidence="9 10">ARSEF 2575</strain>
    </source>
</reference>
<feature type="transmembrane region" description="Helical" evidence="7">
    <location>
        <begin position="108"/>
        <end position="127"/>
    </location>
</feature>
<sequence>MPAVRTALRRPAAVFASHDVRALVGFCILGLVNVVLPSIIFSSSYLIIPYSRPTVILIEASPALATKLILPYVLCHVAWWLRPCFLTACWILAAIVTAAAPPNVAPPIRILMTMLASASAAAGEVSFLSQMRYYGRWGLAGWGMGTGIGRVVVAVMPHVLTYGMGMLLRDLLHCVYYLVGILLAAHFVVLPSAPLPRISTKSPWTRSSVNDEEENIPLTPGRGASKPTAMLRSRVKRSLTLVQPLLVKFILPMFMASSVQAFVFPASTRLQPMSASLGAFAQFKAAFGAAFQVGDFVARSSLVLFQWKQLYPLFVLLGVSSGLQLINLLFFVASSAFSLLLLASSVGVAGGAIYMAILSAVLGYIEHDARLVDADFCIGMVSSGETGGIMLGSLLGAFMEMSYCASDTGARGRWCTSTR</sequence>
<keyword evidence="4" id="KW-0029">Amino-acid transport</keyword>
<proteinExistence type="inferred from homology"/>
<dbReference type="GO" id="GO:0012505">
    <property type="term" value="C:endomembrane system"/>
    <property type="evidence" value="ECO:0007669"/>
    <property type="project" value="UniProtKB-SubCell"/>
</dbReference>
<evidence type="ECO:0000256" key="2">
    <source>
        <dbReference type="ARBA" id="ARBA00022448"/>
    </source>
</evidence>
<evidence type="ECO:0000256" key="7">
    <source>
        <dbReference type="RuleBase" id="RU361113"/>
    </source>
</evidence>
<protein>
    <recommendedName>
        <fullName evidence="7">Protein BTN</fullName>
    </recommendedName>
</protein>
<keyword evidence="2" id="KW-0813">Transport</keyword>
<dbReference type="GO" id="GO:0005774">
    <property type="term" value="C:vacuolar membrane"/>
    <property type="evidence" value="ECO:0007669"/>
    <property type="project" value="UniProtKB-SubCell"/>
</dbReference>
<evidence type="ECO:0000256" key="5">
    <source>
        <dbReference type="ARBA" id="ARBA00022989"/>
    </source>
</evidence>
<gene>
    <name evidence="9" type="ORF">X797_009862</name>
</gene>
<dbReference type="GO" id="GO:0051453">
    <property type="term" value="P:regulation of intracellular pH"/>
    <property type="evidence" value="ECO:0007669"/>
    <property type="project" value="TreeGrafter"/>
</dbReference>
<accession>A0A0A1UQC4</accession>
<feature type="transmembrane region" description="Helical" evidence="7">
    <location>
        <begin position="339"/>
        <end position="365"/>
    </location>
</feature>
<keyword evidence="7" id="KW-0926">Vacuole</keyword>
<dbReference type="PANTHER" id="PTHR10981:SF0">
    <property type="entry name" value="BATTENIN"/>
    <property type="match status" value="1"/>
</dbReference>
<comment type="caution">
    <text evidence="9">The sequence shown here is derived from an EMBL/GenBank/DDBJ whole genome shotgun (WGS) entry which is preliminary data.</text>
</comment>
<dbReference type="AlphaFoldDB" id="A0A0A1UQC4"/>
<evidence type="ECO:0000313" key="10">
    <source>
        <dbReference type="Proteomes" id="UP000030151"/>
    </source>
</evidence>
<dbReference type="GO" id="GO:0006865">
    <property type="term" value="P:amino acid transport"/>
    <property type="evidence" value="ECO:0007669"/>
    <property type="project" value="UniProtKB-KW"/>
</dbReference>
<dbReference type="eggNOG" id="KOG3880">
    <property type="taxonomic scope" value="Eukaryota"/>
</dbReference>
<dbReference type="PANTHER" id="PTHR10981">
    <property type="entry name" value="BATTENIN"/>
    <property type="match status" value="1"/>
</dbReference>
<evidence type="ECO:0000256" key="1">
    <source>
        <dbReference type="ARBA" id="ARBA00004127"/>
    </source>
</evidence>
<dbReference type="Proteomes" id="UP000030151">
    <property type="component" value="Unassembled WGS sequence"/>
</dbReference>
<feature type="transmembrane region" description="Helical" evidence="7">
    <location>
        <begin position="139"/>
        <end position="160"/>
    </location>
</feature>
<evidence type="ECO:0000256" key="3">
    <source>
        <dbReference type="ARBA" id="ARBA00022692"/>
    </source>
</evidence>
<feature type="transmembrane region" description="Helical" evidence="7">
    <location>
        <begin position="20"/>
        <end position="48"/>
    </location>
</feature>
<dbReference type="HOGENOM" id="CLU_029663_1_0_1"/>
<feature type="region of interest" description="Disordered" evidence="8">
    <location>
        <begin position="201"/>
        <end position="221"/>
    </location>
</feature>